<name>A0A1N7PXH5_9BACL</name>
<dbReference type="STRING" id="252246.SAMN05421799_1262"/>
<dbReference type="PANTHER" id="PTHR46558">
    <property type="entry name" value="TRACRIPTIONAL REGULATORY PROTEIN-RELATED-RELATED"/>
    <property type="match status" value="1"/>
</dbReference>
<evidence type="ECO:0000256" key="1">
    <source>
        <dbReference type="ARBA" id="ARBA00023125"/>
    </source>
</evidence>
<dbReference type="AlphaFoldDB" id="A0A1N7PXH5"/>
<evidence type="ECO:0000259" key="2">
    <source>
        <dbReference type="PROSITE" id="PS50943"/>
    </source>
</evidence>
<dbReference type="EMBL" id="FTOO01000026">
    <property type="protein sequence ID" value="SIT15314.1"/>
    <property type="molecule type" value="Genomic_DNA"/>
</dbReference>
<dbReference type="Gene3D" id="1.10.260.40">
    <property type="entry name" value="lambda repressor-like DNA-binding domains"/>
    <property type="match status" value="1"/>
</dbReference>
<evidence type="ECO:0000313" key="3">
    <source>
        <dbReference type="EMBL" id="SIT15314.1"/>
    </source>
</evidence>
<dbReference type="Proteomes" id="UP000186156">
    <property type="component" value="Unassembled WGS sequence"/>
</dbReference>
<dbReference type="Gene3D" id="2.10.109.10">
    <property type="entry name" value="Umud Fragment, subunit A"/>
    <property type="match status" value="1"/>
</dbReference>
<dbReference type="Pfam" id="PF01381">
    <property type="entry name" value="HTH_3"/>
    <property type="match status" value="1"/>
</dbReference>
<dbReference type="PROSITE" id="PS50943">
    <property type="entry name" value="HTH_CROC1"/>
    <property type="match status" value="1"/>
</dbReference>
<dbReference type="InterPro" id="IPR036286">
    <property type="entry name" value="LexA/Signal_pep-like_sf"/>
</dbReference>
<reference evidence="4" key="1">
    <citation type="submission" date="2017-01" db="EMBL/GenBank/DDBJ databases">
        <authorList>
            <person name="Varghese N."/>
            <person name="Submissions S."/>
        </authorList>
    </citation>
    <scope>NUCLEOTIDE SEQUENCE [LARGE SCALE GENOMIC DNA]</scope>
    <source>
        <strain evidence="4">DSM 16176</strain>
    </source>
</reference>
<evidence type="ECO:0000313" key="4">
    <source>
        <dbReference type="Proteomes" id="UP000186156"/>
    </source>
</evidence>
<organism evidence="3 4">
    <name type="scientific">Alicyclobacillus vulcanalis</name>
    <dbReference type="NCBI Taxonomy" id="252246"/>
    <lineage>
        <taxon>Bacteria</taxon>
        <taxon>Bacillati</taxon>
        <taxon>Bacillota</taxon>
        <taxon>Bacilli</taxon>
        <taxon>Bacillales</taxon>
        <taxon>Alicyclobacillaceae</taxon>
        <taxon>Alicyclobacillus</taxon>
    </lineage>
</organism>
<dbReference type="SMART" id="SM00530">
    <property type="entry name" value="HTH_XRE"/>
    <property type="match status" value="1"/>
</dbReference>
<dbReference type="GO" id="GO:0003677">
    <property type="term" value="F:DNA binding"/>
    <property type="evidence" value="ECO:0007669"/>
    <property type="project" value="UniProtKB-KW"/>
</dbReference>
<dbReference type="SUPFAM" id="SSF51306">
    <property type="entry name" value="LexA/Signal peptidase"/>
    <property type="match status" value="1"/>
</dbReference>
<gene>
    <name evidence="3" type="ORF">SAMN05421799_1262</name>
</gene>
<proteinExistence type="predicted"/>
<dbReference type="OrthoDB" id="5190137at2"/>
<dbReference type="InterPro" id="IPR010982">
    <property type="entry name" value="Lambda_DNA-bd_dom_sf"/>
</dbReference>
<sequence>MVGDALDYKESLGKRLRLARQRARYKQKDAAKAVGVHFSTMAKYEAGIREPDFETITKLARLYGVSTEYLMTGEASSSENEIEPMQLSVLGNYVRIPILKSMRAGDDLALLEKFATEFLFVDSSALSGYRGFAIEAQDTRMLGDHILPGDILIIKANHEPALSDICYVSVRGENGILGRVRCFEHLCCIYFSNPQFDAIICRDIDVDVLGIVTEVRRKIHK</sequence>
<dbReference type="PANTHER" id="PTHR46558:SF13">
    <property type="entry name" value="HTH-TYPE TRANSCRIPTIONAL REGULATOR IMMR"/>
    <property type="match status" value="1"/>
</dbReference>
<protein>
    <submittedName>
        <fullName evidence="3">Repressor LexA</fullName>
    </submittedName>
</protein>
<dbReference type="RefSeq" id="WP_076349319.1">
    <property type="nucleotide sequence ID" value="NZ_FTOO01000026.1"/>
</dbReference>
<dbReference type="CDD" id="cd00093">
    <property type="entry name" value="HTH_XRE"/>
    <property type="match status" value="1"/>
</dbReference>
<dbReference type="SUPFAM" id="SSF47413">
    <property type="entry name" value="lambda repressor-like DNA-binding domains"/>
    <property type="match status" value="1"/>
</dbReference>
<accession>A0A1N7PXH5</accession>
<keyword evidence="4" id="KW-1185">Reference proteome</keyword>
<feature type="domain" description="HTH cro/C1-type" evidence="2">
    <location>
        <begin position="16"/>
        <end position="70"/>
    </location>
</feature>
<keyword evidence="1" id="KW-0238">DNA-binding</keyword>
<dbReference type="InterPro" id="IPR001387">
    <property type="entry name" value="Cro/C1-type_HTH"/>
</dbReference>